<feature type="compositionally biased region" description="Low complexity" evidence="2">
    <location>
        <begin position="404"/>
        <end position="419"/>
    </location>
</feature>
<feature type="region of interest" description="Disordered" evidence="2">
    <location>
        <begin position="79"/>
        <end position="135"/>
    </location>
</feature>
<dbReference type="Proteomes" id="UP000286045">
    <property type="component" value="Unassembled WGS sequence"/>
</dbReference>
<feature type="region of interest" description="Disordered" evidence="2">
    <location>
        <begin position="322"/>
        <end position="419"/>
    </location>
</feature>
<comment type="similarity">
    <text evidence="1">Belongs to the methyltransferase superfamily. LaeA methyltransferase family.</text>
</comment>
<accession>A0A439CND2</accession>
<feature type="compositionally biased region" description="Polar residues" evidence="2">
    <location>
        <begin position="324"/>
        <end position="343"/>
    </location>
</feature>
<organism evidence="4 5">
    <name type="scientific">Xylaria grammica</name>
    <dbReference type="NCBI Taxonomy" id="363999"/>
    <lineage>
        <taxon>Eukaryota</taxon>
        <taxon>Fungi</taxon>
        <taxon>Dikarya</taxon>
        <taxon>Ascomycota</taxon>
        <taxon>Pezizomycotina</taxon>
        <taxon>Sordariomycetes</taxon>
        <taxon>Xylariomycetidae</taxon>
        <taxon>Xylariales</taxon>
        <taxon>Xylariaceae</taxon>
        <taxon>Xylaria</taxon>
    </lineage>
</organism>
<feature type="compositionally biased region" description="Low complexity" evidence="2">
    <location>
        <begin position="213"/>
        <end position="231"/>
    </location>
</feature>
<feature type="domain" description="Methyltransferase" evidence="3">
    <location>
        <begin position="486"/>
        <end position="590"/>
    </location>
</feature>
<feature type="region of interest" description="Disordered" evidence="2">
    <location>
        <begin position="607"/>
        <end position="631"/>
    </location>
</feature>
<feature type="region of interest" description="Disordered" evidence="2">
    <location>
        <begin position="194"/>
        <end position="252"/>
    </location>
</feature>
<dbReference type="InterPro" id="IPR029063">
    <property type="entry name" value="SAM-dependent_MTases_sf"/>
</dbReference>
<feature type="region of interest" description="Disordered" evidence="2">
    <location>
        <begin position="270"/>
        <end position="308"/>
    </location>
</feature>
<dbReference type="STRING" id="363999.A0A439CND2"/>
<feature type="region of interest" description="Disordered" evidence="2">
    <location>
        <begin position="23"/>
        <end position="43"/>
    </location>
</feature>
<sequence length="814" mass="87887">MDGDFGYYLMSRHVYPELMTTHRHRVPPPHRNQAKASKLPTWTATTATDTAITAAGTGTDTAADTAADTADTATDTAAALTPAASSTSSRNTASSTPVSPPINASDNNLTGTISTDTDIDSNHADTANNVDNTTTTTTTTTIASNVDGLNPTPDTTAPTPANLGCVCETLDHHADLVGHDGHCHECGNPISAEQSKAGGRRSFSDYRPRLFGRSASRRTTSLTKSSTSGPSHIRTPSSECSSHPGLLPGPSHAHQALPVTFPTVATTTTTVPSPALASPPISPSSNSLKRLQSNRHTDGTVVRPNYTPLNRRYKLDPFHRRSTHQFLPPSSSVEPLTTPTKGSSIHGYHSSMPSFPTLSQAPYPTQYSIPSDMPSPRSSGFASQSGVMTSNENLLSSSAERSGALSTASNATSTTSKAQTTTQLLGSKAFVVRNGRTYINESTLPYPLPVDLPELHRQSLRTLLMFQLFGGPILSSAFASKPPTRVLDVGCGAGFWSMMCHRYFAQHGHSSISFTGLDIVPLGGSGADATAKPDKEMRWRFVQHDIRQIPFPFADGEFDLIMVKDMAFATTFRDSQLIMEEYLRVLKPGGVLEHWETDSTIRMLRPHAPKNMGRYHDDDSSSDGGDDEDNAERMGAYVMTTNTPISAPLNAYLVEYNGWSSKALEARGLSAVPCTLIGAYLLQEAESLTDVQSKRLAVPLSEIRWEREGVGGVVTKDGKSYIDSQKGKIKDQDWKTDSPVTPAQSALRRTALETTVSYILALEPLLREVSGKSQEEWDTWAGKMTNDLLREGGTSWGECLEVGVWTSRKRYSKS</sequence>
<feature type="compositionally biased region" description="Low complexity" evidence="2">
    <location>
        <begin position="270"/>
        <end position="288"/>
    </location>
</feature>
<proteinExistence type="inferred from homology"/>
<dbReference type="PANTHER" id="PTHR43591">
    <property type="entry name" value="METHYLTRANSFERASE"/>
    <property type="match status" value="1"/>
</dbReference>
<name>A0A439CND2_9PEZI</name>
<keyword evidence="5" id="KW-1185">Reference proteome</keyword>
<feature type="compositionally biased region" description="Polar residues" evidence="2">
    <location>
        <begin position="351"/>
        <end position="369"/>
    </location>
</feature>
<dbReference type="EMBL" id="RYZI01000726">
    <property type="protein sequence ID" value="RWA03671.1"/>
    <property type="molecule type" value="Genomic_DNA"/>
</dbReference>
<evidence type="ECO:0000256" key="2">
    <source>
        <dbReference type="SAM" id="MobiDB-lite"/>
    </source>
</evidence>
<evidence type="ECO:0000313" key="4">
    <source>
        <dbReference type="EMBL" id="RWA03671.1"/>
    </source>
</evidence>
<feature type="compositionally biased region" description="Polar residues" evidence="2">
    <location>
        <begin position="102"/>
        <end position="111"/>
    </location>
</feature>
<dbReference type="CDD" id="cd02440">
    <property type="entry name" value="AdoMet_MTases"/>
    <property type="match status" value="1"/>
</dbReference>
<reference evidence="4 5" key="1">
    <citation type="submission" date="2018-12" db="EMBL/GenBank/DDBJ databases">
        <title>Draft genome sequence of Xylaria grammica IHI A82.</title>
        <authorList>
            <person name="Buettner E."/>
            <person name="Kellner H."/>
        </authorList>
    </citation>
    <scope>NUCLEOTIDE SEQUENCE [LARGE SCALE GENOMIC DNA]</scope>
    <source>
        <strain evidence="4 5">IHI A82</strain>
    </source>
</reference>
<protein>
    <recommendedName>
        <fullName evidence="3">Methyltransferase domain-containing protein</fullName>
    </recommendedName>
</protein>
<dbReference type="AlphaFoldDB" id="A0A439CND2"/>
<feature type="compositionally biased region" description="Low complexity" evidence="2">
    <location>
        <begin position="79"/>
        <end position="96"/>
    </location>
</feature>
<dbReference type="Gene3D" id="3.40.50.150">
    <property type="entry name" value="Vaccinia Virus protein VP39"/>
    <property type="match status" value="1"/>
</dbReference>
<feature type="compositionally biased region" description="Acidic residues" evidence="2">
    <location>
        <begin position="620"/>
        <end position="630"/>
    </location>
</feature>
<comment type="caution">
    <text evidence="4">The sequence shown here is derived from an EMBL/GenBank/DDBJ whole genome shotgun (WGS) entry which is preliminary data.</text>
</comment>
<feature type="compositionally biased region" description="Polar residues" evidence="2">
    <location>
        <begin position="376"/>
        <end position="400"/>
    </location>
</feature>
<evidence type="ECO:0000313" key="5">
    <source>
        <dbReference type="Proteomes" id="UP000286045"/>
    </source>
</evidence>
<evidence type="ECO:0000259" key="3">
    <source>
        <dbReference type="Pfam" id="PF13649"/>
    </source>
</evidence>
<dbReference type="PANTHER" id="PTHR43591:SF50">
    <property type="entry name" value="METHYLTRANSFERASE DOMAIN-CONTAINING PROTEIN-RELATED"/>
    <property type="match status" value="1"/>
</dbReference>
<evidence type="ECO:0000256" key="1">
    <source>
        <dbReference type="ARBA" id="ARBA00038158"/>
    </source>
</evidence>
<dbReference type="SUPFAM" id="SSF53335">
    <property type="entry name" value="S-adenosyl-L-methionine-dependent methyltransferases"/>
    <property type="match status" value="1"/>
</dbReference>
<gene>
    <name evidence="4" type="ORF">EKO27_g11433</name>
</gene>
<dbReference type="Pfam" id="PF13649">
    <property type="entry name" value="Methyltransf_25"/>
    <property type="match status" value="1"/>
</dbReference>
<dbReference type="InterPro" id="IPR041698">
    <property type="entry name" value="Methyltransf_25"/>
</dbReference>